<dbReference type="Proteomes" id="UP000016800">
    <property type="component" value="Chromosome X"/>
</dbReference>
<dbReference type="HOGENOM" id="CLU_1219717_0_0_1"/>
<feature type="region of interest" description="Disordered" evidence="1">
    <location>
        <begin position="57"/>
        <end position="230"/>
    </location>
</feature>
<feature type="compositionally biased region" description="Basic and acidic residues" evidence="1">
    <location>
        <begin position="97"/>
        <end position="113"/>
    </location>
</feature>
<gene>
    <name evidence="2" type="ORF">FFUJ_10445</name>
</gene>
<dbReference type="VEuPathDB" id="FungiDB:FFUJ_10445"/>
<feature type="compositionally biased region" description="Basic and acidic residues" evidence="1">
    <location>
        <begin position="72"/>
        <end position="83"/>
    </location>
</feature>
<feature type="region of interest" description="Disordered" evidence="1">
    <location>
        <begin position="1"/>
        <end position="23"/>
    </location>
</feature>
<feature type="compositionally biased region" description="Basic residues" evidence="1">
    <location>
        <begin position="155"/>
        <end position="166"/>
    </location>
</feature>
<protein>
    <submittedName>
        <fullName evidence="2">Uncharacterized protein</fullName>
    </submittedName>
</protein>
<proteinExistence type="predicted"/>
<feature type="compositionally biased region" description="Basic and acidic residues" evidence="1">
    <location>
        <begin position="138"/>
        <end position="154"/>
    </location>
</feature>
<evidence type="ECO:0000256" key="1">
    <source>
        <dbReference type="SAM" id="MobiDB-lite"/>
    </source>
</evidence>
<dbReference type="RefSeq" id="XP_023436475.1">
    <property type="nucleotide sequence ID" value="XM_023569231.1"/>
</dbReference>
<feature type="compositionally biased region" description="Polar residues" evidence="1">
    <location>
        <begin position="7"/>
        <end position="23"/>
    </location>
</feature>
<organism evidence="2 3">
    <name type="scientific">Gibberella fujikuroi (strain CBS 195.34 / IMI 58289 / NRRL A-6831)</name>
    <name type="common">Bakanae and foot rot disease fungus</name>
    <name type="synonym">Fusarium fujikuroi</name>
    <dbReference type="NCBI Taxonomy" id="1279085"/>
    <lineage>
        <taxon>Eukaryota</taxon>
        <taxon>Fungi</taxon>
        <taxon>Dikarya</taxon>
        <taxon>Ascomycota</taxon>
        <taxon>Pezizomycotina</taxon>
        <taxon>Sordariomycetes</taxon>
        <taxon>Hypocreomycetidae</taxon>
        <taxon>Hypocreales</taxon>
        <taxon>Nectriaceae</taxon>
        <taxon>Fusarium</taxon>
        <taxon>Fusarium fujikuroi species complex</taxon>
    </lineage>
</organism>
<evidence type="ECO:0000313" key="2">
    <source>
        <dbReference type="EMBL" id="CCT74397.1"/>
    </source>
</evidence>
<dbReference type="AlphaFoldDB" id="S0EKH4"/>
<dbReference type="EMBL" id="HF679032">
    <property type="protein sequence ID" value="CCT74397.1"/>
    <property type="molecule type" value="Genomic_DNA"/>
</dbReference>
<name>S0EKH4_GIBF5</name>
<keyword evidence="3" id="KW-1185">Reference proteome</keyword>
<feature type="compositionally biased region" description="Basic and acidic residues" evidence="1">
    <location>
        <begin position="167"/>
        <end position="224"/>
    </location>
</feature>
<evidence type="ECO:0000313" key="3">
    <source>
        <dbReference type="Proteomes" id="UP000016800"/>
    </source>
</evidence>
<sequence>MLEDNPQENSPSENFATGNTPQSLYANAATDMIVYEAQNEPNYVPSEVAAEDISAFVPQDLPENMQVNNQSRPEKGKSRESIPQDHVYGNNVSLVDELERQTGSRVHFDENSSTRRSRKKEPRKMDSHRGNSHRRESHRGDSHGREPHRTDYHEKKSHKKESHHSRKSESHRSESHKKDSHSSGSDRKDSHRPESRRSDPHRKESHGRDSNKSSKKEDSHKKTMIDASPEYGRISLSKTINHYLNRTPYIRTPVETKKRGN</sequence>
<dbReference type="GeneID" id="35403910"/>
<reference evidence="3" key="1">
    <citation type="journal article" date="2013" name="PLoS Pathog.">
        <title>Deciphering the cryptic genome: genome-wide analyses of the rice pathogen Fusarium fujikuroi reveal complex regulation of secondary metabolism and novel metabolites.</title>
        <authorList>
            <person name="Wiemann P."/>
            <person name="Sieber C.M."/>
            <person name="von Bargen K.W."/>
            <person name="Studt L."/>
            <person name="Niehaus E.M."/>
            <person name="Espino J.J."/>
            <person name="Huss K."/>
            <person name="Michielse C.B."/>
            <person name="Albermann S."/>
            <person name="Wagner D."/>
            <person name="Bergner S.V."/>
            <person name="Connolly L.R."/>
            <person name="Fischer A."/>
            <person name="Reuter G."/>
            <person name="Kleigrewe K."/>
            <person name="Bald T."/>
            <person name="Wingfield B.D."/>
            <person name="Ophir R."/>
            <person name="Freeman S."/>
            <person name="Hippler M."/>
            <person name="Smith K.M."/>
            <person name="Brown D.W."/>
            <person name="Proctor R.H."/>
            <person name="Munsterkotter M."/>
            <person name="Freitag M."/>
            <person name="Humpf H.U."/>
            <person name="Guldener U."/>
            <person name="Tudzynski B."/>
        </authorList>
    </citation>
    <scope>NUCLEOTIDE SEQUENCE [LARGE SCALE GENOMIC DNA]</scope>
    <source>
        <strain evidence="3">CBS 195.34 / IMI 58289 / NRRL A-6831</strain>
    </source>
</reference>
<accession>S0EKH4</accession>